<dbReference type="InterPro" id="IPR015155">
    <property type="entry name" value="PFU"/>
</dbReference>
<organism evidence="2 3">
    <name type="scientific">Gossypium laxum</name>
    <dbReference type="NCBI Taxonomy" id="34288"/>
    <lineage>
        <taxon>Eukaryota</taxon>
        <taxon>Viridiplantae</taxon>
        <taxon>Streptophyta</taxon>
        <taxon>Embryophyta</taxon>
        <taxon>Tracheophyta</taxon>
        <taxon>Spermatophyta</taxon>
        <taxon>Magnoliopsida</taxon>
        <taxon>eudicotyledons</taxon>
        <taxon>Gunneridae</taxon>
        <taxon>Pentapetalae</taxon>
        <taxon>rosids</taxon>
        <taxon>malvids</taxon>
        <taxon>Malvales</taxon>
        <taxon>Malvaceae</taxon>
        <taxon>Malvoideae</taxon>
        <taxon>Gossypium</taxon>
    </lineage>
</organism>
<comment type="caution">
    <text evidence="2">The sequence shown here is derived from an EMBL/GenBank/DDBJ whole genome shotgun (WGS) entry which is preliminary data.</text>
</comment>
<dbReference type="PROSITE" id="PS51394">
    <property type="entry name" value="PFU"/>
    <property type="match status" value="1"/>
</dbReference>
<keyword evidence="3" id="KW-1185">Reference proteome</keyword>
<dbReference type="Proteomes" id="UP000593574">
    <property type="component" value="Unassembled WGS sequence"/>
</dbReference>
<evidence type="ECO:0000259" key="1">
    <source>
        <dbReference type="PROSITE" id="PS51394"/>
    </source>
</evidence>
<evidence type="ECO:0000313" key="3">
    <source>
        <dbReference type="Proteomes" id="UP000593574"/>
    </source>
</evidence>
<sequence>MKVYATGGLYQLVKTISVQELCPGQQVPMSGGDNTYVATEG</sequence>
<name>A0A7J9ANF0_9ROSI</name>
<reference evidence="2 3" key="1">
    <citation type="journal article" date="2019" name="Genome Biol. Evol.">
        <title>Insights into the evolution of the New World diploid cottons (Gossypium, subgenus Houzingenia) based on genome sequencing.</title>
        <authorList>
            <person name="Grover C.E."/>
            <person name="Arick M.A. 2nd"/>
            <person name="Thrash A."/>
            <person name="Conover J.L."/>
            <person name="Sanders W.S."/>
            <person name="Peterson D.G."/>
            <person name="Frelichowski J.E."/>
            <person name="Scheffler J.A."/>
            <person name="Scheffler B.E."/>
            <person name="Wendel J.F."/>
        </authorList>
    </citation>
    <scope>NUCLEOTIDE SEQUENCE [LARGE SCALE GENOMIC DNA]</scope>
    <source>
        <strain evidence="2">4</strain>
        <tissue evidence="2">Leaf</tissue>
    </source>
</reference>
<accession>A0A7J9ANF0</accession>
<feature type="non-terminal residue" evidence="2">
    <location>
        <position position="1"/>
    </location>
</feature>
<dbReference type="EMBL" id="JABEZV010000011">
    <property type="protein sequence ID" value="MBA0725462.1"/>
    <property type="molecule type" value="Genomic_DNA"/>
</dbReference>
<dbReference type="AlphaFoldDB" id="A0A7J9ANF0"/>
<protein>
    <recommendedName>
        <fullName evidence="1">PFU domain-containing protein</fullName>
    </recommendedName>
</protein>
<evidence type="ECO:0000313" key="2">
    <source>
        <dbReference type="EMBL" id="MBA0725462.1"/>
    </source>
</evidence>
<proteinExistence type="predicted"/>
<feature type="domain" description="PFU" evidence="1">
    <location>
        <begin position="1"/>
        <end position="41"/>
    </location>
</feature>
<gene>
    <name evidence="2" type="ORF">Golax_022051</name>
</gene>